<gene>
    <name evidence="4" type="ORF">HUJ06_030927</name>
</gene>
<dbReference type="PANTHER" id="PTHR27005">
    <property type="entry name" value="WALL-ASSOCIATED RECEPTOR KINASE-LIKE 21"/>
    <property type="match status" value="1"/>
</dbReference>
<dbReference type="SUPFAM" id="SSF56112">
    <property type="entry name" value="Protein kinase-like (PK-like)"/>
    <property type="match status" value="1"/>
</dbReference>
<dbReference type="Proteomes" id="UP000607653">
    <property type="component" value="Unassembled WGS sequence"/>
</dbReference>
<evidence type="ECO:0000256" key="2">
    <source>
        <dbReference type="ARBA" id="ARBA00022840"/>
    </source>
</evidence>
<evidence type="ECO:0000256" key="1">
    <source>
        <dbReference type="ARBA" id="ARBA00022741"/>
    </source>
</evidence>
<comment type="caution">
    <text evidence="4">The sequence shown here is derived from an EMBL/GenBank/DDBJ whole genome shotgun (WGS) entry which is preliminary data.</text>
</comment>
<dbReference type="FunFam" id="1.10.510.10:FF:000084">
    <property type="entry name" value="Wall-associated receptor kinase 2"/>
    <property type="match status" value="1"/>
</dbReference>
<keyword evidence="5" id="KW-1185">Reference proteome</keyword>
<dbReference type="SMART" id="SM00220">
    <property type="entry name" value="S_TKc"/>
    <property type="match status" value="1"/>
</dbReference>
<evidence type="ECO:0000259" key="3">
    <source>
        <dbReference type="PROSITE" id="PS50011"/>
    </source>
</evidence>
<feature type="domain" description="Protein kinase" evidence="3">
    <location>
        <begin position="1"/>
        <end position="273"/>
    </location>
</feature>
<accession>A0A822YDX9</accession>
<evidence type="ECO:0000313" key="5">
    <source>
        <dbReference type="Proteomes" id="UP000607653"/>
    </source>
</evidence>
<keyword evidence="2" id="KW-0067">ATP-binding</keyword>
<proteinExistence type="predicted"/>
<dbReference type="GO" id="GO:0005524">
    <property type="term" value="F:ATP binding"/>
    <property type="evidence" value="ECO:0007669"/>
    <property type="project" value="UniProtKB-KW"/>
</dbReference>
<organism evidence="4 5">
    <name type="scientific">Nelumbo nucifera</name>
    <name type="common">Sacred lotus</name>
    <dbReference type="NCBI Taxonomy" id="4432"/>
    <lineage>
        <taxon>Eukaryota</taxon>
        <taxon>Viridiplantae</taxon>
        <taxon>Streptophyta</taxon>
        <taxon>Embryophyta</taxon>
        <taxon>Tracheophyta</taxon>
        <taxon>Spermatophyta</taxon>
        <taxon>Magnoliopsida</taxon>
        <taxon>Proteales</taxon>
        <taxon>Nelumbonaceae</taxon>
        <taxon>Nelumbo</taxon>
    </lineage>
</organism>
<name>A0A822YDX9_NELNU</name>
<dbReference type="PANTHER" id="PTHR27005:SF515">
    <property type="entry name" value="WALL-ASSOCIATED RECEPTOR KINASE-LIKE 10-RELATED"/>
    <property type="match status" value="1"/>
</dbReference>
<dbReference type="Pfam" id="PF00069">
    <property type="entry name" value="Pkinase"/>
    <property type="match status" value="1"/>
</dbReference>
<dbReference type="GO" id="GO:0007166">
    <property type="term" value="P:cell surface receptor signaling pathway"/>
    <property type="evidence" value="ECO:0007669"/>
    <property type="project" value="InterPro"/>
</dbReference>
<dbReference type="PROSITE" id="PS50011">
    <property type="entry name" value="PROTEIN_KINASE_DOM"/>
    <property type="match status" value="1"/>
</dbReference>
<protein>
    <recommendedName>
        <fullName evidence="3">Protein kinase domain-containing protein</fullName>
    </recommendedName>
</protein>
<dbReference type="AlphaFoldDB" id="A0A822YDX9"/>
<reference evidence="4 5" key="1">
    <citation type="journal article" date="2020" name="Mol. Biol. Evol.">
        <title>Distinct Expression and Methylation Patterns for Genes with Different Fates following a Single Whole-Genome Duplication in Flowering Plants.</title>
        <authorList>
            <person name="Shi T."/>
            <person name="Rahmani R.S."/>
            <person name="Gugger P.F."/>
            <person name="Wang M."/>
            <person name="Li H."/>
            <person name="Zhang Y."/>
            <person name="Li Z."/>
            <person name="Wang Q."/>
            <person name="Van de Peer Y."/>
            <person name="Marchal K."/>
            <person name="Chen J."/>
        </authorList>
    </citation>
    <scope>NUCLEOTIDE SEQUENCE [LARGE SCALE GENOMIC DNA]</scope>
    <source>
        <tissue evidence="4">Leaf</tissue>
    </source>
</reference>
<dbReference type="Gene3D" id="1.10.510.10">
    <property type="entry name" value="Transferase(Phosphotransferase) domain 1"/>
    <property type="match status" value="1"/>
</dbReference>
<dbReference type="EMBL" id="DUZY01000002">
    <property type="protein sequence ID" value="DAD29459.1"/>
    <property type="molecule type" value="Genomic_DNA"/>
</dbReference>
<dbReference type="GO" id="GO:0004672">
    <property type="term" value="F:protein kinase activity"/>
    <property type="evidence" value="ECO:0007669"/>
    <property type="project" value="InterPro"/>
</dbReference>
<dbReference type="InterPro" id="IPR045274">
    <property type="entry name" value="WAK-like"/>
</dbReference>
<dbReference type="InterPro" id="IPR008271">
    <property type="entry name" value="Ser/Thr_kinase_AS"/>
</dbReference>
<evidence type="ECO:0000313" key="4">
    <source>
        <dbReference type="EMBL" id="DAD29459.1"/>
    </source>
</evidence>
<keyword evidence="1" id="KW-0547">Nucleotide-binding</keyword>
<dbReference type="PROSITE" id="PS00108">
    <property type="entry name" value="PROTEIN_KINASE_ST"/>
    <property type="match status" value="1"/>
</dbReference>
<sequence length="331" mass="38114">MKIEFLVKGDKVLFIKVCYQMEELWQSRNPRWRMKVNLNNSLMRLSYFLKSTIGMWLNCWVVCLETEIPLLVYEFIIGGTLFYNIHYQNEDFLLTWDNRLRIATEVSGAIAYLHSAASIPIYHRDIKSSNILLDDKGRAKLSDFGTSRSIAIDKTHLTTMVQGTFGYLDPEYFQSSQLTDKSDVYSFGVVLVELLTGEKPISFTRPLEERNIVTYFISAIMENHLFEILDAQVLKDGREYELQKVANIAKRCLSLNGKERPTMKEIALELEGLRRSEGYSHVEQNIHEVECIIDKPIGLWDTGSTSTGCKSMENSFKTQVDEQPLLHNPSL</sequence>
<dbReference type="InterPro" id="IPR000719">
    <property type="entry name" value="Prot_kinase_dom"/>
</dbReference>
<dbReference type="InterPro" id="IPR011009">
    <property type="entry name" value="Kinase-like_dom_sf"/>
</dbReference>